<dbReference type="InterPro" id="IPR010921">
    <property type="entry name" value="Trp_repressor/repl_initiator"/>
</dbReference>
<accession>A0A346B2E4</accession>
<gene>
    <name evidence="1" type="ORF">DKB62_12345</name>
</gene>
<organism evidence="1 2">
    <name type="scientific">Megasphaera stantonii</name>
    <dbReference type="NCBI Taxonomy" id="2144175"/>
    <lineage>
        <taxon>Bacteria</taxon>
        <taxon>Bacillati</taxon>
        <taxon>Bacillota</taxon>
        <taxon>Negativicutes</taxon>
        <taxon>Veillonellales</taxon>
        <taxon>Veillonellaceae</taxon>
        <taxon>Megasphaera</taxon>
    </lineage>
</organism>
<dbReference type="Proteomes" id="UP000254337">
    <property type="component" value="Chromosome"/>
</dbReference>
<evidence type="ECO:0000313" key="1">
    <source>
        <dbReference type="EMBL" id="AXL22287.1"/>
    </source>
</evidence>
<sequence>MSANEKLKDYLHDQLFSAILQLKNLDECYEFFEDICTVQEMKAIAARLEVARMLKAGDIYEDIVKKTGASTATISRIKRCLMYGSGGYEKILTRMAEHDPEFLKTTSNRKHGHGQDA</sequence>
<reference evidence="1 2" key="1">
    <citation type="submission" date="2018-05" db="EMBL/GenBank/DDBJ databases">
        <title>Complete genome sequence of Megasphaera sp. AJH120T, isolated from the ceca of a chicken.</title>
        <authorList>
            <person name="Maki J."/>
            <person name="Looft T."/>
        </authorList>
    </citation>
    <scope>NUCLEOTIDE SEQUENCE [LARGE SCALE GENOMIC DNA]</scope>
    <source>
        <strain evidence="1 2">AJH120</strain>
    </source>
</reference>
<dbReference type="Gene3D" id="1.10.1270.10">
    <property type="entry name" value="TrpR-like"/>
    <property type="match status" value="1"/>
</dbReference>
<dbReference type="PIRSF" id="PIRSF012508">
    <property type="entry name" value="YerC"/>
    <property type="match status" value="1"/>
</dbReference>
<keyword evidence="2" id="KW-1185">Reference proteome</keyword>
<dbReference type="NCBIfam" id="TIGR02531">
    <property type="entry name" value="yecD_yerC"/>
    <property type="match status" value="1"/>
</dbReference>
<dbReference type="InterPro" id="IPR013368">
    <property type="entry name" value="YecD_YerC"/>
</dbReference>
<proteinExistence type="predicted"/>
<dbReference type="PANTHER" id="PTHR40080">
    <property type="entry name" value="LMO1763 PROTEIN"/>
    <property type="match status" value="1"/>
</dbReference>
<dbReference type="OrthoDB" id="2874807at2"/>
<dbReference type="PANTHER" id="PTHR40080:SF1">
    <property type="entry name" value="TRPR-LIKE PROTEIN YERC_YECD"/>
    <property type="match status" value="1"/>
</dbReference>
<dbReference type="RefSeq" id="WP_107196679.1">
    <property type="nucleotide sequence ID" value="NZ_CAUWMV010000022.1"/>
</dbReference>
<dbReference type="Pfam" id="PF01371">
    <property type="entry name" value="Trp_repressor"/>
    <property type="match status" value="1"/>
</dbReference>
<dbReference type="SUPFAM" id="SSF48295">
    <property type="entry name" value="TrpR-like"/>
    <property type="match status" value="1"/>
</dbReference>
<dbReference type="KEGG" id="meg:DKB62_12345"/>
<protein>
    <submittedName>
        <fullName evidence="1">TrpR protein</fullName>
    </submittedName>
</protein>
<dbReference type="InterPro" id="IPR038116">
    <property type="entry name" value="TrpR-like_sf"/>
</dbReference>
<dbReference type="GO" id="GO:0043565">
    <property type="term" value="F:sequence-specific DNA binding"/>
    <property type="evidence" value="ECO:0007669"/>
    <property type="project" value="InterPro"/>
</dbReference>
<dbReference type="GO" id="GO:0003700">
    <property type="term" value="F:DNA-binding transcription factor activity"/>
    <property type="evidence" value="ECO:0007669"/>
    <property type="project" value="InterPro"/>
</dbReference>
<evidence type="ECO:0000313" key="2">
    <source>
        <dbReference type="Proteomes" id="UP000254337"/>
    </source>
</evidence>
<dbReference type="AlphaFoldDB" id="A0A346B2E4"/>
<dbReference type="EMBL" id="CP029462">
    <property type="protein sequence ID" value="AXL22287.1"/>
    <property type="molecule type" value="Genomic_DNA"/>
</dbReference>
<dbReference type="InterPro" id="IPR000831">
    <property type="entry name" value="Trp_repress"/>
</dbReference>
<name>A0A346B2E4_9FIRM</name>